<feature type="domain" description="DUF4168" evidence="2">
    <location>
        <begin position="103"/>
        <end position="159"/>
    </location>
</feature>
<dbReference type="Pfam" id="PF13767">
    <property type="entry name" value="DUF4168"/>
    <property type="match status" value="2"/>
</dbReference>
<evidence type="ECO:0000313" key="4">
    <source>
        <dbReference type="Proteomes" id="UP001500552"/>
    </source>
</evidence>
<feature type="domain" description="DUF4168" evidence="2">
    <location>
        <begin position="29"/>
        <end position="95"/>
    </location>
</feature>
<dbReference type="EMBL" id="BAABHC010000001">
    <property type="protein sequence ID" value="GAA4422956.1"/>
    <property type="molecule type" value="Genomic_DNA"/>
</dbReference>
<sequence>MNFMNKLKGAAIAALVIGFTVFGTTAVAQQATPPAQQQGAAPQDFSDADLKQFADASSRLMALQQEGEKTMMGILEEEKLSVEKFNEMAQAHQQQKLAEVGATAEEMASFNKAAQRMMELQPAMQKDVETAIQKDGMTLEKYEQIMMVYQQDPSLQERVNKLMGQ</sequence>
<accession>A0ABP8L738</accession>
<protein>
    <recommendedName>
        <fullName evidence="2">DUF4168 domain-containing protein</fullName>
    </recommendedName>
</protein>
<gene>
    <name evidence="3" type="ORF">GCM10023188_01180</name>
</gene>
<evidence type="ECO:0000256" key="1">
    <source>
        <dbReference type="SAM" id="SignalP"/>
    </source>
</evidence>
<organism evidence="3 4">
    <name type="scientific">Pontibacter saemangeumensis</name>
    <dbReference type="NCBI Taxonomy" id="1084525"/>
    <lineage>
        <taxon>Bacteria</taxon>
        <taxon>Pseudomonadati</taxon>
        <taxon>Bacteroidota</taxon>
        <taxon>Cytophagia</taxon>
        <taxon>Cytophagales</taxon>
        <taxon>Hymenobacteraceae</taxon>
        <taxon>Pontibacter</taxon>
    </lineage>
</organism>
<proteinExistence type="predicted"/>
<comment type="caution">
    <text evidence="3">The sequence shown here is derived from an EMBL/GenBank/DDBJ whole genome shotgun (WGS) entry which is preliminary data.</text>
</comment>
<keyword evidence="4" id="KW-1185">Reference proteome</keyword>
<dbReference type="RefSeq" id="WP_345156185.1">
    <property type="nucleotide sequence ID" value="NZ_BAABHC010000001.1"/>
</dbReference>
<name>A0ABP8L738_9BACT</name>
<keyword evidence="1" id="KW-0732">Signal</keyword>
<feature type="signal peptide" evidence="1">
    <location>
        <begin position="1"/>
        <end position="28"/>
    </location>
</feature>
<dbReference type="InterPro" id="IPR025433">
    <property type="entry name" value="DUF4168"/>
</dbReference>
<evidence type="ECO:0000259" key="2">
    <source>
        <dbReference type="Pfam" id="PF13767"/>
    </source>
</evidence>
<dbReference type="Proteomes" id="UP001500552">
    <property type="component" value="Unassembled WGS sequence"/>
</dbReference>
<reference evidence="4" key="1">
    <citation type="journal article" date="2019" name="Int. J. Syst. Evol. Microbiol.">
        <title>The Global Catalogue of Microorganisms (GCM) 10K type strain sequencing project: providing services to taxonomists for standard genome sequencing and annotation.</title>
        <authorList>
            <consortium name="The Broad Institute Genomics Platform"/>
            <consortium name="The Broad Institute Genome Sequencing Center for Infectious Disease"/>
            <person name="Wu L."/>
            <person name="Ma J."/>
        </authorList>
    </citation>
    <scope>NUCLEOTIDE SEQUENCE [LARGE SCALE GENOMIC DNA]</scope>
    <source>
        <strain evidence="4">JCM 17926</strain>
    </source>
</reference>
<feature type="chain" id="PRO_5047362787" description="DUF4168 domain-containing protein" evidence="1">
    <location>
        <begin position="29"/>
        <end position="165"/>
    </location>
</feature>
<evidence type="ECO:0000313" key="3">
    <source>
        <dbReference type="EMBL" id="GAA4422956.1"/>
    </source>
</evidence>